<evidence type="ECO:0000259" key="1">
    <source>
        <dbReference type="Pfam" id="PF21068"/>
    </source>
</evidence>
<dbReference type="PANTHER" id="PTHR21621:SF0">
    <property type="entry name" value="BETA-CITRYLGLUTAMATE SYNTHASE B-RELATED"/>
    <property type="match status" value="1"/>
</dbReference>
<evidence type="ECO:0000313" key="3">
    <source>
        <dbReference type="Proteomes" id="UP001500751"/>
    </source>
</evidence>
<gene>
    <name evidence="2" type="primary">tgmB</name>
    <name evidence="2" type="ORF">GCM10009839_52380</name>
</gene>
<dbReference type="InterPro" id="IPR048936">
    <property type="entry name" value="MvdD-like_ATPgrasp"/>
</dbReference>
<name>A0ABP5GAC9_9ACTN</name>
<dbReference type="PANTHER" id="PTHR21621">
    <property type="entry name" value="RIBOSOMAL PROTEIN S6 MODIFICATION PROTEIN"/>
    <property type="match status" value="1"/>
</dbReference>
<feature type="domain" description="MvdD-like pre-ATP grasp" evidence="1">
    <location>
        <begin position="6"/>
        <end position="120"/>
    </location>
</feature>
<reference evidence="3" key="1">
    <citation type="journal article" date="2019" name="Int. J. Syst. Evol. Microbiol.">
        <title>The Global Catalogue of Microorganisms (GCM) 10K type strain sequencing project: providing services to taxonomists for standard genome sequencing and annotation.</title>
        <authorList>
            <consortium name="The Broad Institute Genomics Platform"/>
            <consortium name="The Broad Institute Genome Sequencing Center for Infectious Disease"/>
            <person name="Wu L."/>
            <person name="Ma J."/>
        </authorList>
    </citation>
    <scope>NUCLEOTIDE SEQUENCE [LARGE SCALE GENOMIC DNA]</scope>
    <source>
        <strain evidence="3">JCM 16014</strain>
    </source>
</reference>
<evidence type="ECO:0000313" key="2">
    <source>
        <dbReference type="EMBL" id="GAA2042922.1"/>
    </source>
</evidence>
<keyword evidence="3" id="KW-1185">Reference proteome</keyword>
<dbReference type="Proteomes" id="UP001500751">
    <property type="component" value="Unassembled WGS sequence"/>
</dbReference>
<dbReference type="EMBL" id="BAAAQN010000034">
    <property type="protein sequence ID" value="GAA2042922.1"/>
    <property type="molecule type" value="Genomic_DNA"/>
</dbReference>
<organism evidence="2 3">
    <name type="scientific">Catenulispora yoronensis</name>
    <dbReference type="NCBI Taxonomy" id="450799"/>
    <lineage>
        <taxon>Bacteria</taxon>
        <taxon>Bacillati</taxon>
        <taxon>Actinomycetota</taxon>
        <taxon>Actinomycetes</taxon>
        <taxon>Catenulisporales</taxon>
        <taxon>Catenulisporaceae</taxon>
        <taxon>Catenulispora</taxon>
    </lineage>
</organism>
<dbReference type="Pfam" id="PF21068">
    <property type="entry name" value="ATPgraspMvdD"/>
    <property type="match status" value="1"/>
</dbReference>
<sequence>MGNRRVLILTGRADRHSDVMVSKLGSMSCEPIRLNAEDLQECAEFRMELRDGTWSGGLALTNSRRFIHAGETLSIWFRRPFYYEFPADLQHYERRFVAAEREQALQTLYSSFQCYWMSAPEALRSASWKGEQLARAARMGFAVPETLVTTDPGQVDAFYAKHRGQVIVKSMAGAGAMAGRLGPDPVPAPAVRLATRMLTPDDLRRLDSVKVAPCQFQEYVPKDYEVRATVVGADVFAAEIHSQDDERTRVDFRDFTADVVYKATVLPDDVRERCVEFVRSYGLEYGAVDLIRHPDGRFVFLEVNPTGKFMFVEQRVPELRITDAVADRLAHGGSAHG</sequence>
<comment type="caution">
    <text evidence="2">The sequence shown here is derived from an EMBL/GenBank/DDBJ whole genome shotgun (WGS) entry which is preliminary data.</text>
</comment>
<protein>
    <submittedName>
        <fullName evidence="2">ATP-grasp ribosomal peptide maturase</fullName>
    </submittedName>
</protein>
<dbReference type="SUPFAM" id="SSF56059">
    <property type="entry name" value="Glutathione synthetase ATP-binding domain-like"/>
    <property type="match status" value="1"/>
</dbReference>
<accession>A0ABP5GAC9</accession>
<dbReference type="Gene3D" id="3.30.470.20">
    <property type="entry name" value="ATP-grasp fold, B domain"/>
    <property type="match status" value="1"/>
</dbReference>
<proteinExistence type="predicted"/>